<dbReference type="Proteomes" id="UP000749010">
    <property type="component" value="Unassembled WGS sequence"/>
</dbReference>
<dbReference type="InterPro" id="IPR003201">
    <property type="entry name" value="Transposase_Tn5"/>
</dbReference>
<evidence type="ECO:0000313" key="3">
    <source>
        <dbReference type="Proteomes" id="UP000749010"/>
    </source>
</evidence>
<dbReference type="RefSeq" id="WP_272873689.1">
    <property type="nucleotide sequence ID" value="NZ_SPMY01000042.1"/>
</dbReference>
<dbReference type="PANTHER" id="PTHR37319">
    <property type="entry name" value="TRANSPOSASE"/>
    <property type="match status" value="1"/>
</dbReference>
<keyword evidence="3" id="KW-1185">Reference proteome</keyword>
<evidence type="ECO:0000259" key="1">
    <source>
        <dbReference type="Pfam" id="PF02281"/>
    </source>
</evidence>
<dbReference type="Pfam" id="PF02281">
    <property type="entry name" value="Dimer_Tnp_Tn5"/>
    <property type="match status" value="1"/>
</dbReference>
<gene>
    <name evidence="2" type="ORF">E4Q23_14710</name>
</gene>
<comment type="caution">
    <text evidence="2">The sequence shown here is derived from an EMBL/GenBank/DDBJ whole genome shotgun (WGS) entry which is preliminary data.</text>
</comment>
<name>A0ABX1TZH9_9PROT</name>
<dbReference type="InterPro" id="IPR047768">
    <property type="entry name" value="Tn5p-like"/>
</dbReference>
<sequence length="136" mass="15405">RARWEIEILFHILKNGCRIEALQLGTIAGLQRAIALYLMVSWRIAVLMRFGRTCPELPADLFFHEDEWHAAYLLHKKKPPADLPTLNQVLRLVAMLGGFLARKGDGEPGVKTIWLGLQRVMDCAIGLQFMRQADPG</sequence>
<accession>A0ABX1TZH9</accession>
<dbReference type="EMBL" id="SPMY01000042">
    <property type="protein sequence ID" value="NMQ28903.1"/>
    <property type="molecule type" value="Genomic_DNA"/>
</dbReference>
<proteinExistence type="predicted"/>
<evidence type="ECO:0000313" key="2">
    <source>
        <dbReference type="EMBL" id="NMQ28903.1"/>
    </source>
</evidence>
<reference evidence="2 3" key="1">
    <citation type="submission" date="2019-03" db="EMBL/GenBank/DDBJ databases">
        <title>Metabolic reconstructions from genomes of highly enriched 'Candidatus Accumulibacter' and 'Candidatus Competibacter' bioreactor populations.</title>
        <authorList>
            <person name="Annavajhala M.K."/>
            <person name="Welles L."/>
            <person name="Abbas B."/>
            <person name="Sorokin D."/>
            <person name="Park H."/>
            <person name="Van Loosdrecht M."/>
            <person name="Chandran K."/>
        </authorList>
    </citation>
    <scope>NUCLEOTIDE SEQUENCE [LARGE SCALE GENOMIC DNA]</scope>
    <source>
        <strain evidence="2 3">SBR_S</strain>
    </source>
</reference>
<feature type="non-terminal residue" evidence="2">
    <location>
        <position position="1"/>
    </location>
</feature>
<protein>
    <submittedName>
        <fullName evidence="2">IS4 family transposase</fullName>
    </submittedName>
</protein>
<dbReference type="Gene3D" id="3.90.350.10">
    <property type="entry name" value="Transposase Inhibitor Protein From Tn5, Chain A, domain 1"/>
    <property type="match status" value="1"/>
</dbReference>
<feature type="domain" description="Transposase Tn5 dimerisation" evidence="1">
    <location>
        <begin position="40"/>
        <end position="131"/>
    </location>
</feature>
<dbReference type="InterPro" id="IPR014737">
    <property type="entry name" value="Transposase_Tn5-like_C"/>
</dbReference>
<organism evidence="2 3">
    <name type="scientific">Candidatus Accumulibacter phosphatis</name>
    <dbReference type="NCBI Taxonomy" id="327160"/>
    <lineage>
        <taxon>Bacteria</taxon>
        <taxon>Pseudomonadati</taxon>
        <taxon>Pseudomonadota</taxon>
        <taxon>Betaproteobacteria</taxon>
        <taxon>Candidatus Accumulibacter</taxon>
    </lineage>
</organism>
<dbReference type="Gene3D" id="1.10.740.10">
    <property type="entry name" value="Transferase Inhibitor Protein From Tn5, Chain"/>
    <property type="match status" value="1"/>
</dbReference>
<dbReference type="SUPFAM" id="SSF53098">
    <property type="entry name" value="Ribonuclease H-like"/>
    <property type="match status" value="1"/>
</dbReference>
<dbReference type="PANTHER" id="PTHR37319:SF1">
    <property type="entry name" value="TRANSPOSASE TN5 DIMERISATION DOMAIN-CONTAINING PROTEIN"/>
    <property type="match status" value="1"/>
</dbReference>
<dbReference type="InterPro" id="IPR012337">
    <property type="entry name" value="RNaseH-like_sf"/>
</dbReference>